<keyword evidence="1" id="KW-1133">Transmembrane helix</keyword>
<reference evidence="2" key="1">
    <citation type="submission" date="2016-06" db="EMBL/GenBank/DDBJ databases">
        <authorList>
            <person name="Berg J.A."/>
            <person name="Hyde J.R."/>
            <person name="Breakwell D.P."/>
            <person name="Hope S."/>
            <person name="Grose J.H."/>
        </authorList>
    </citation>
    <scope>NUCLEOTIDE SEQUENCE [LARGE SCALE GENOMIC DNA]</scope>
</reference>
<feature type="transmembrane region" description="Helical" evidence="1">
    <location>
        <begin position="107"/>
        <end position="125"/>
    </location>
</feature>
<dbReference type="KEGG" id="vg:29057052"/>
<dbReference type="OrthoDB" id="20854at10239"/>
<protein>
    <submittedName>
        <fullName evidence="2">Uncharacterized protein</fullName>
    </submittedName>
</protein>
<organism evidence="2 3">
    <name type="scientific">Erwinia phage vB_EamM_Asesino</name>
    <dbReference type="NCBI Taxonomy" id="1883370"/>
    <lineage>
        <taxon>Viruses</taxon>
        <taxon>Duplodnaviria</taxon>
        <taxon>Heunggongvirae</taxon>
        <taxon>Uroviricota</taxon>
        <taxon>Caudoviricetes</taxon>
        <taxon>Chimalliviridae</taxon>
        <taxon>Erskinevirus</taxon>
        <taxon>Erskinevirus asesino</taxon>
    </lineage>
</organism>
<keyword evidence="3" id="KW-1185">Reference proteome</keyword>
<name>A0A1B2IA71_9CAUD</name>
<gene>
    <name evidence="2" type="ORF">ASESINO_102</name>
</gene>
<sequence length="192" mass="20327">MSQSLQEASTAVLDVLIQAGTNKLSKEEADKLTAAATTALGAGAVIDVTKPANVILATLRPVLLDSIGKMAEGFENRAVVSVEGLGDEMGKETMLTLWPKLGKAQRALIVMLALTTVVVSGFLAYDTHVRPTGDITDVLVVGLLPLFALFVFATWPIKTLAYKSLEVATRVVEAKLQKGSQQSKPTTTTSTK</sequence>
<evidence type="ECO:0000256" key="1">
    <source>
        <dbReference type="SAM" id="Phobius"/>
    </source>
</evidence>
<evidence type="ECO:0000313" key="2">
    <source>
        <dbReference type="EMBL" id="ANZ48115.1"/>
    </source>
</evidence>
<keyword evidence="1" id="KW-0812">Transmembrane</keyword>
<dbReference type="Proteomes" id="UP000202181">
    <property type="component" value="Segment"/>
</dbReference>
<accession>A0A1B2IA71</accession>
<proteinExistence type="predicted"/>
<dbReference type="GeneID" id="29057052"/>
<keyword evidence="1" id="KW-0472">Membrane</keyword>
<evidence type="ECO:0000313" key="3">
    <source>
        <dbReference type="Proteomes" id="UP000202181"/>
    </source>
</evidence>
<dbReference type="EMBL" id="KX397364">
    <property type="protein sequence ID" value="ANZ48115.1"/>
    <property type="molecule type" value="Genomic_DNA"/>
</dbReference>
<feature type="transmembrane region" description="Helical" evidence="1">
    <location>
        <begin position="137"/>
        <end position="155"/>
    </location>
</feature>
<dbReference type="RefSeq" id="YP_009290720.1">
    <property type="nucleotide sequence ID" value="NC_031107.2"/>
</dbReference>